<dbReference type="EMBL" id="BRYB01001376">
    <property type="protein sequence ID" value="GMI24300.1"/>
    <property type="molecule type" value="Genomic_DNA"/>
</dbReference>
<evidence type="ECO:0008006" key="4">
    <source>
        <dbReference type="Google" id="ProtNLM"/>
    </source>
</evidence>
<sequence length="206" mass="22531">MSLTLPANKEMLDFITVTPRTPESKDRYRYYCPLCMNHFSQTLYSACCGNYTCYGCASQYLASRGVACPPGMVVRCTPSWVPCCHCTQRGVRGRLFRQLVLGAPVRSYADEARDGREGGVGDQRERVLMGDSFEVMKDKMRRLDDTGAGGRGGGSTIESGTDSEGEASEVLDAAEVEVVKKVASRALEGVFTGVSRRRSNRILASN</sequence>
<accession>A0ABQ6MDW2</accession>
<evidence type="ECO:0000256" key="1">
    <source>
        <dbReference type="SAM" id="MobiDB-lite"/>
    </source>
</evidence>
<evidence type="ECO:0000313" key="2">
    <source>
        <dbReference type="EMBL" id="GMI24300.1"/>
    </source>
</evidence>
<reference evidence="2 3" key="1">
    <citation type="journal article" date="2023" name="Commun. Biol.">
        <title>Genome analysis of Parmales, the sister group of diatoms, reveals the evolutionary specialization of diatoms from phago-mixotrophs to photoautotrophs.</title>
        <authorList>
            <person name="Ban H."/>
            <person name="Sato S."/>
            <person name="Yoshikawa S."/>
            <person name="Yamada K."/>
            <person name="Nakamura Y."/>
            <person name="Ichinomiya M."/>
            <person name="Sato N."/>
            <person name="Blanc-Mathieu R."/>
            <person name="Endo H."/>
            <person name="Kuwata A."/>
            <person name="Ogata H."/>
        </authorList>
    </citation>
    <scope>NUCLEOTIDE SEQUENCE [LARGE SCALE GENOMIC DNA]</scope>
</reference>
<proteinExistence type="predicted"/>
<comment type="caution">
    <text evidence="2">The sequence shown here is derived from an EMBL/GenBank/DDBJ whole genome shotgun (WGS) entry which is preliminary data.</text>
</comment>
<organism evidence="2 3">
    <name type="scientific">Tetraparma gracilis</name>
    <dbReference type="NCBI Taxonomy" id="2962635"/>
    <lineage>
        <taxon>Eukaryota</taxon>
        <taxon>Sar</taxon>
        <taxon>Stramenopiles</taxon>
        <taxon>Ochrophyta</taxon>
        <taxon>Bolidophyceae</taxon>
        <taxon>Parmales</taxon>
        <taxon>Triparmaceae</taxon>
        <taxon>Tetraparma</taxon>
    </lineage>
</organism>
<keyword evidence="3" id="KW-1185">Reference proteome</keyword>
<name>A0ABQ6MDW2_9STRA</name>
<protein>
    <recommendedName>
        <fullName evidence="4">RING-type domain-containing protein</fullName>
    </recommendedName>
</protein>
<evidence type="ECO:0000313" key="3">
    <source>
        <dbReference type="Proteomes" id="UP001165060"/>
    </source>
</evidence>
<dbReference type="CDD" id="cd16449">
    <property type="entry name" value="RING-HC"/>
    <property type="match status" value="1"/>
</dbReference>
<feature type="region of interest" description="Disordered" evidence="1">
    <location>
        <begin position="141"/>
        <end position="167"/>
    </location>
</feature>
<dbReference type="Proteomes" id="UP001165060">
    <property type="component" value="Unassembled WGS sequence"/>
</dbReference>
<gene>
    <name evidence="2" type="ORF">TeGR_g8373</name>
</gene>